<dbReference type="Pfam" id="PF02784">
    <property type="entry name" value="Orn_Arg_deC_N"/>
    <property type="match status" value="1"/>
</dbReference>
<evidence type="ECO:0000256" key="1">
    <source>
        <dbReference type="ARBA" id="ARBA00001933"/>
    </source>
</evidence>
<keyword evidence="11" id="KW-1185">Reference proteome</keyword>
<dbReference type="InterPro" id="IPR029066">
    <property type="entry name" value="PLP-binding_barrel"/>
</dbReference>
<comment type="catalytic activity">
    <reaction evidence="7">
        <text>L-ornithine + H(+) = putrescine + CO2</text>
        <dbReference type="Rhea" id="RHEA:22964"/>
        <dbReference type="ChEBI" id="CHEBI:15378"/>
        <dbReference type="ChEBI" id="CHEBI:16526"/>
        <dbReference type="ChEBI" id="CHEBI:46911"/>
        <dbReference type="ChEBI" id="CHEBI:326268"/>
        <dbReference type="EC" id="4.1.1.17"/>
    </reaction>
</comment>
<feature type="active site" description="Proton donor" evidence="8">
    <location>
        <position position="332"/>
    </location>
</feature>
<dbReference type="Gene3D" id="3.20.20.10">
    <property type="entry name" value="Alanine racemase"/>
    <property type="match status" value="1"/>
</dbReference>
<evidence type="ECO:0000256" key="7">
    <source>
        <dbReference type="ARBA" id="ARBA00049127"/>
    </source>
</evidence>
<reference evidence="11" key="1">
    <citation type="submission" date="2017-12" db="EMBL/GenBank/DDBJ databases">
        <title>Genomic analysis of Paracoccus sp. CBA4604.</title>
        <authorList>
            <person name="Roh S.W."/>
            <person name="Kim J.Y."/>
            <person name="Kim J.S."/>
        </authorList>
    </citation>
    <scope>NUCLEOTIDE SEQUENCE [LARGE SCALE GENOMIC DNA]</scope>
    <source>
        <strain evidence="11">CBA4604</strain>
    </source>
</reference>
<protein>
    <recommendedName>
        <fullName evidence="6">ornithine decarboxylase</fullName>
        <ecNumber evidence="6">4.1.1.17</ecNumber>
    </recommendedName>
</protein>
<accession>A0A2K9MH60</accession>
<evidence type="ECO:0000313" key="10">
    <source>
        <dbReference type="EMBL" id="AUM74944.1"/>
    </source>
</evidence>
<comment type="cofactor">
    <cofactor evidence="1 8">
        <name>pyridoxal 5'-phosphate</name>
        <dbReference type="ChEBI" id="CHEBI:597326"/>
    </cofactor>
</comment>
<dbReference type="CDD" id="cd00622">
    <property type="entry name" value="PLPDE_III_ODC"/>
    <property type="match status" value="1"/>
</dbReference>
<evidence type="ECO:0000256" key="2">
    <source>
        <dbReference type="ARBA" id="ARBA00008872"/>
    </source>
</evidence>
<feature type="modified residue" description="N6-(pyridoxal phosphate)lysine" evidence="8">
    <location>
        <position position="57"/>
    </location>
</feature>
<dbReference type="AlphaFoldDB" id="A0A2K9MH60"/>
<evidence type="ECO:0000256" key="6">
    <source>
        <dbReference type="ARBA" id="ARBA00034138"/>
    </source>
</evidence>
<dbReference type="PRINTS" id="PR01182">
    <property type="entry name" value="ORNDCRBXLASE"/>
</dbReference>
<dbReference type="InterPro" id="IPR022653">
    <property type="entry name" value="De-COase2_pyr-phos_BS"/>
</dbReference>
<dbReference type="GO" id="GO:0033387">
    <property type="term" value="P:putrescine biosynthetic process from arginine, via ornithine"/>
    <property type="evidence" value="ECO:0007669"/>
    <property type="project" value="TreeGrafter"/>
</dbReference>
<dbReference type="PANTHER" id="PTHR11482:SF6">
    <property type="entry name" value="ORNITHINE DECARBOXYLASE 1-RELATED"/>
    <property type="match status" value="1"/>
</dbReference>
<evidence type="ECO:0000256" key="5">
    <source>
        <dbReference type="ARBA" id="ARBA00034115"/>
    </source>
</evidence>
<dbReference type="InterPro" id="IPR022644">
    <property type="entry name" value="De-COase2_N"/>
</dbReference>
<comment type="pathway">
    <text evidence="5">Amine and polyamine biosynthesis; putrescine biosynthesis via L-ornithine pathway; putrescine from L-ornithine: step 1/1.</text>
</comment>
<dbReference type="EMBL" id="CP025583">
    <property type="protein sequence ID" value="AUM74944.1"/>
    <property type="molecule type" value="Genomic_DNA"/>
</dbReference>
<dbReference type="PANTHER" id="PTHR11482">
    <property type="entry name" value="ARGININE/DIAMINOPIMELATE/ORNITHINE DECARBOXYLASE"/>
    <property type="match status" value="1"/>
</dbReference>
<dbReference type="InterPro" id="IPR009006">
    <property type="entry name" value="Ala_racemase/Decarboxylase_C"/>
</dbReference>
<comment type="similarity">
    <text evidence="2">Belongs to the Orn/Lys/Arg decarboxylase class-II family.</text>
</comment>
<evidence type="ECO:0000259" key="9">
    <source>
        <dbReference type="Pfam" id="PF02784"/>
    </source>
</evidence>
<evidence type="ECO:0000256" key="3">
    <source>
        <dbReference type="ARBA" id="ARBA00022898"/>
    </source>
</evidence>
<dbReference type="InterPro" id="IPR000183">
    <property type="entry name" value="Orn/DAP/Arg_de-COase"/>
</dbReference>
<dbReference type="Proteomes" id="UP000234882">
    <property type="component" value="Chromosome"/>
</dbReference>
<organism evidence="10 11">
    <name type="scientific">Paracoccus jeotgali</name>
    <dbReference type="NCBI Taxonomy" id="2065379"/>
    <lineage>
        <taxon>Bacteria</taxon>
        <taxon>Pseudomonadati</taxon>
        <taxon>Pseudomonadota</taxon>
        <taxon>Alphaproteobacteria</taxon>
        <taxon>Rhodobacterales</taxon>
        <taxon>Paracoccaceae</taxon>
        <taxon>Paracoccus</taxon>
    </lineage>
</organism>
<dbReference type="EC" id="4.1.1.17" evidence="6"/>
<evidence type="ECO:0000313" key="11">
    <source>
        <dbReference type="Proteomes" id="UP000234882"/>
    </source>
</evidence>
<feature type="domain" description="Orn/DAP/Arg decarboxylase 2 N-terminal" evidence="9">
    <location>
        <begin position="39"/>
        <end position="267"/>
    </location>
</feature>
<gene>
    <name evidence="10" type="ORF">CYR75_12235</name>
</gene>
<evidence type="ECO:0000256" key="8">
    <source>
        <dbReference type="PIRSR" id="PIRSR600183-50"/>
    </source>
</evidence>
<dbReference type="GO" id="GO:0005737">
    <property type="term" value="C:cytoplasm"/>
    <property type="evidence" value="ECO:0007669"/>
    <property type="project" value="TreeGrafter"/>
</dbReference>
<keyword evidence="4" id="KW-0456">Lyase</keyword>
<dbReference type="PRINTS" id="PR01179">
    <property type="entry name" value="ODADCRBXLASE"/>
</dbReference>
<dbReference type="PROSITE" id="PS00878">
    <property type="entry name" value="ODR_DC_2_1"/>
    <property type="match status" value="1"/>
</dbReference>
<dbReference type="InterPro" id="IPR002433">
    <property type="entry name" value="Orn_de-COase"/>
</dbReference>
<proteinExistence type="inferred from homology"/>
<dbReference type="SUPFAM" id="SSF51419">
    <property type="entry name" value="PLP-binding barrel"/>
    <property type="match status" value="1"/>
</dbReference>
<dbReference type="SUPFAM" id="SSF50621">
    <property type="entry name" value="Alanine racemase C-terminal domain-like"/>
    <property type="match status" value="1"/>
</dbReference>
<dbReference type="Gene3D" id="2.40.37.10">
    <property type="entry name" value="Lyase, Ornithine Decarboxylase, Chain A, domain 1"/>
    <property type="match status" value="1"/>
</dbReference>
<keyword evidence="3 8" id="KW-0663">Pyridoxal phosphate</keyword>
<dbReference type="KEGG" id="paru:CYR75_12235"/>
<dbReference type="GO" id="GO:0004586">
    <property type="term" value="F:ornithine decarboxylase activity"/>
    <property type="evidence" value="ECO:0007669"/>
    <property type="project" value="UniProtKB-EC"/>
</dbReference>
<evidence type="ECO:0000256" key="4">
    <source>
        <dbReference type="ARBA" id="ARBA00023239"/>
    </source>
</evidence>
<dbReference type="OrthoDB" id="9802147at2"/>
<sequence length="388" mass="41266">MQERAGKIMQTVWQDPAEIIRKSQPDDPVMVFAPSVLEQTAKRFLDGFPGLVTYAVKANPDEAVIQTLLGAGIGGFDVASPAEIDLIGRLAPGAARHYHNPVRARSEIAHAVKAGVKAWSVDSESELAKLIEMVPPEGCEISPRFKLPVTGAIYDFGSKFGATPDLAAELLSRVAEAGFTPSLTFHPGTQCTDPGAWEHYIRTARDICDMAGTRAHRLNVGGGFPSHRVHGVLPDLEAIFDLIGRTNAEVFGDDAPALVCEPGRGLCADAFSLITRVKAVRDGTAVFLNDGVYGGLAELPVIGNIDRVDVLRPDGTPRGGDEMGRVIFGPTCDSVDRLPGDMVLPDAIAEGDYVVFHGAGAYSVVTNTRFNGFGEMARATAMSLEIAA</sequence>
<name>A0A2K9MH60_9RHOB</name>